<dbReference type="GO" id="GO:0016034">
    <property type="term" value="F:maleylacetoacetate isomerase activity"/>
    <property type="evidence" value="ECO:0007669"/>
    <property type="project" value="TreeGrafter"/>
</dbReference>
<dbReference type="PANTHER" id="PTHR42673">
    <property type="entry name" value="MALEYLACETOACETATE ISOMERASE"/>
    <property type="match status" value="1"/>
</dbReference>
<dbReference type="InterPro" id="IPR005955">
    <property type="entry name" value="GST_Zeta"/>
</dbReference>
<comment type="similarity">
    <text evidence="1">Belongs to the GST superfamily. Zeta family.</text>
</comment>
<dbReference type="Proteomes" id="UP001054252">
    <property type="component" value="Unassembled WGS sequence"/>
</dbReference>
<keyword evidence="7" id="KW-1185">Reference proteome</keyword>
<dbReference type="SFLD" id="SFLDS00019">
    <property type="entry name" value="Glutathione_Transferase_(cytos"/>
    <property type="match status" value="1"/>
</dbReference>
<name>A0AAV5HT83_9ROSI</name>
<keyword evidence="3" id="KW-0808">Transferase</keyword>
<dbReference type="NCBIfam" id="TIGR01262">
    <property type="entry name" value="maiA"/>
    <property type="match status" value="1"/>
</dbReference>
<dbReference type="FunFam" id="3.40.30.10:FF:000100">
    <property type="entry name" value="Glutathione S-transferase Z1"/>
    <property type="match status" value="1"/>
</dbReference>
<dbReference type="GO" id="GO:0004364">
    <property type="term" value="F:glutathione transferase activity"/>
    <property type="evidence" value="ECO:0007669"/>
    <property type="project" value="UniProtKB-EC"/>
</dbReference>
<feature type="domain" description="GST N-terminal" evidence="5">
    <location>
        <begin position="54"/>
        <end position="135"/>
    </location>
</feature>
<dbReference type="InterPro" id="IPR036282">
    <property type="entry name" value="Glutathione-S-Trfase_C_sf"/>
</dbReference>
<dbReference type="Pfam" id="PF13417">
    <property type="entry name" value="GST_N_3"/>
    <property type="match status" value="1"/>
</dbReference>
<evidence type="ECO:0000256" key="1">
    <source>
        <dbReference type="ARBA" id="ARBA00010007"/>
    </source>
</evidence>
<gene>
    <name evidence="6" type="ORF">SLEP1_g2648</name>
</gene>
<reference evidence="6 7" key="1">
    <citation type="journal article" date="2021" name="Commun. Biol.">
        <title>The genome of Shorea leprosula (Dipterocarpaceae) highlights the ecological relevance of drought in aseasonal tropical rainforests.</title>
        <authorList>
            <person name="Ng K.K.S."/>
            <person name="Kobayashi M.J."/>
            <person name="Fawcett J.A."/>
            <person name="Hatakeyama M."/>
            <person name="Paape T."/>
            <person name="Ng C.H."/>
            <person name="Ang C.C."/>
            <person name="Tnah L.H."/>
            <person name="Lee C.T."/>
            <person name="Nishiyama T."/>
            <person name="Sese J."/>
            <person name="O'Brien M.J."/>
            <person name="Copetti D."/>
            <person name="Mohd Noor M.I."/>
            <person name="Ong R.C."/>
            <person name="Putra M."/>
            <person name="Sireger I.Z."/>
            <person name="Indrioko S."/>
            <person name="Kosugi Y."/>
            <person name="Izuno A."/>
            <person name="Isagi Y."/>
            <person name="Lee S.L."/>
            <person name="Shimizu K.K."/>
        </authorList>
    </citation>
    <scope>NUCLEOTIDE SEQUENCE [LARGE SCALE GENOMIC DNA]</scope>
    <source>
        <strain evidence="6">214</strain>
    </source>
</reference>
<evidence type="ECO:0000259" key="5">
    <source>
        <dbReference type="PROSITE" id="PS50404"/>
    </source>
</evidence>
<evidence type="ECO:0000313" key="7">
    <source>
        <dbReference type="Proteomes" id="UP001054252"/>
    </source>
</evidence>
<dbReference type="SUPFAM" id="SSF52833">
    <property type="entry name" value="Thioredoxin-like"/>
    <property type="match status" value="1"/>
</dbReference>
<dbReference type="GO" id="GO:0006559">
    <property type="term" value="P:L-phenylalanine catabolic process"/>
    <property type="evidence" value="ECO:0007669"/>
    <property type="project" value="TreeGrafter"/>
</dbReference>
<dbReference type="EC" id="2.5.1.18" evidence="2"/>
<comment type="caution">
    <text evidence="6">The sequence shown here is derived from an EMBL/GenBank/DDBJ whole genome shotgun (WGS) entry which is preliminary data.</text>
</comment>
<dbReference type="InterPro" id="IPR034333">
    <property type="entry name" value="GST_Zeta_N"/>
</dbReference>
<dbReference type="SUPFAM" id="SSF47616">
    <property type="entry name" value="GST C-terminal domain-like"/>
    <property type="match status" value="1"/>
</dbReference>
<evidence type="ECO:0000256" key="2">
    <source>
        <dbReference type="ARBA" id="ARBA00012452"/>
    </source>
</evidence>
<protein>
    <recommendedName>
        <fullName evidence="2">glutathione transferase</fullName>
        <ecNumber evidence="2">2.5.1.18</ecNumber>
    </recommendedName>
</protein>
<dbReference type="SFLD" id="SFLDG00358">
    <property type="entry name" value="Main_(cytGST)"/>
    <property type="match status" value="1"/>
</dbReference>
<dbReference type="PANTHER" id="PTHR42673:SF7">
    <property type="entry name" value="GLUTATHIONE S-TRANSFERASE ZETA CLASS-LIKE"/>
    <property type="match status" value="1"/>
</dbReference>
<dbReference type="GO" id="GO:0006749">
    <property type="term" value="P:glutathione metabolic process"/>
    <property type="evidence" value="ECO:0007669"/>
    <property type="project" value="TreeGrafter"/>
</dbReference>
<dbReference type="Gene3D" id="3.40.30.10">
    <property type="entry name" value="Glutaredoxin"/>
    <property type="match status" value="1"/>
</dbReference>
<dbReference type="InterPro" id="IPR004045">
    <property type="entry name" value="Glutathione_S-Trfase_N"/>
</dbReference>
<proteinExistence type="inferred from homology"/>
<dbReference type="EMBL" id="BPVZ01000002">
    <property type="protein sequence ID" value="GKU88374.1"/>
    <property type="molecule type" value="Genomic_DNA"/>
</dbReference>
<organism evidence="6 7">
    <name type="scientific">Rubroshorea leprosula</name>
    <dbReference type="NCBI Taxonomy" id="152421"/>
    <lineage>
        <taxon>Eukaryota</taxon>
        <taxon>Viridiplantae</taxon>
        <taxon>Streptophyta</taxon>
        <taxon>Embryophyta</taxon>
        <taxon>Tracheophyta</taxon>
        <taxon>Spermatophyta</taxon>
        <taxon>Magnoliopsida</taxon>
        <taxon>eudicotyledons</taxon>
        <taxon>Gunneridae</taxon>
        <taxon>Pentapetalae</taxon>
        <taxon>rosids</taxon>
        <taxon>malvids</taxon>
        <taxon>Malvales</taxon>
        <taxon>Dipterocarpaceae</taxon>
        <taxon>Rubroshorea</taxon>
    </lineage>
</organism>
<dbReference type="GO" id="GO:0005737">
    <property type="term" value="C:cytoplasm"/>
    <property type="evidence" value="ECO:0007669"/>
    <property type="project" value="InterPro"/>
</dbReference>
<dbReference type="Gene3D" id="1.20.1050.10">
    <property type="match status" value="1"/>
</dbReference>
<comment type="catalytic activity">
    <reaction evidence="4">
        <text>RX + glutathione = an S-substituted glutathione + a halide anion + H(+)</text>
        <dbReference type="Rhea" id="RHEA:16437"/>
        <dbReference type="ChEBI" id="CHEBI:15378"/>
        <dbReference type="ChEBI" id="CHEBI:16042"/>
        <dbReference type="ChEBI" id="CHEBI:17792"/>
        <dbReference type="ChEBI" id="CHEBI:57925"/>
        <dbReference type="ChEBI" id="CHEBI:90779"/>
        <dbReference type="EC" id="2.5.1.18"/>
    </reaction>
</comment>
<sequence length="231" mass="26947">MASVTIFRKLNRFQKRTFSFKTIEARWTEMTSPYTQKPSVRNFSEGVAAAESSSNLILYSFWQSSCSWRVRFALNLKGLPYEYRAVNLSKGEQHTPEFEKINPLRYVPVLVDGDVIISDSYAISLFLEEKYPQRPLLPTDPRRRTVNLQVASIISSSIQPLHMLSVLKHIEDRFGAEERLLWAHTYMEKGFLALEKVLEDFDGRYATGEEVYMVSLDDLYSIYLYFYFSEI</sequence>
<dbReference type="AlphaFoldDB" id="A0AAV5HT83"/>
<dbReference type="CDD" id="cd03042">
    <property type="entry name" value="GST_N_Zeta"/>
    <property type="match status" value="1"/>
</dbReference>
<evidence type="ECO:0000256" key="3">
    <source>
        <dbReference type="ARBA" id="ARBA00022679"/>
    </source>
</evidence>
<evidence type="ECO:0000256" key="4">
    <source>
        <dbReference type="ARBA" id="ARBA00047960"/>
    </source>
</evidence>
<evidence type="ECO:0000313" key="6">
    <source>
        <dbReference type="EMBL" id="GKU88374.1"/>
    </source>
</evidence>
<dbReference type="PROSITE" id="PS50404">
    <property type="entry name" value="GST_NTER"/>
    <property type="match status" value="1"/>
</dbReference>
<dbReference type="InterPro" id="IPR040079">
    <property type="entry name" value="Glutathione_S-Trfase"/>
</dbReference>
<accession>A0AAV5HT83</accession>
<dbReference type="InterPro" id="IPR036249">
    <property type="entry name" value="Thioredoxin-like_sf"/>
</dbReference>